<name>X1VVI3_9ZZZZ</name>
<reference evidence="1" key="1">
    <citation type="journal article" date="2014" name="Front. Microbiol.">
        <title>High frequency of phylogenetically diverse reductive dehalogenase-homologous genes in deep subseafloor sedimentary metagenomes.</title>
        <authorList>
            <person name="Kawai M."/>
            <person name="Futagami T."/>
            <person name="Toyoda A."/>
            <person name="Takaki Y."/>
            <person name="Nishi S."/>
            <person name="Hori S."/>
            <person name="Arai W."/>
            <person name="Tsubouchi T."/>
            <person name="Morono Y."/>
            <person name="Uchiyama I."/>
            <person name="Ito T."/>
            <person name="Fujiyama A."/>
            <person name="Inagaki F."/>
            <person name="Takami H."/>
        </authorList>
    </citation>
    <scope>NUCLEOTIDE SEQUENCE</scope>
    <source>
        <strain evidence="1">Expedition CK06-06</strain>
    </source>
</reference>
<protein>
    <recommendedName>
        <fullName evidence="2">Carbohydrate-binding domain-containing protein</fullName>
    </recommendedName>
</protein>
<accession>X1VVI3</accession>
<comment type="caution">
    <text evidence="1">The sequence shown here is derived from an EMBL/GenBank/DDBJ whole genome shotgun (WGS) entry which is preliminary data.</text>
</comment>
<dbReference type="SUPFAM" id="SSF49344">
    <property type="entry name" value="CBD9-like"/>
    <property type="match status" value="1"/>
</dbReference>
<dbReference type="EMBL" id="BARW01027299">
    <property type="protein sequence ID" value="GAJ14640.1"/>
    <property type="molecule type" value="Genomic_DNA"/>
</dbReference>
<organism evidence="1">
    <name type="scientific">marine sediment metagenome</name>
    <dbReference type="NCBI Taxonomy" id="412755"/>
    <lineage>
        <taxon>unclassified sequences</taxon>
        <taxon>metagenomes</taxon>
        <taxon>ecological metagenomes</taxon>
    </lineage>
</organism>
<dbReference type="Gene3D" id="2.60.40.1190">
    <property type="match status" value="1"/>
</dbReference>
<proteinExistence type="predicted"/>
<evidence type="ECO:0008006" key="2">
    <source>
        <dbReference type="Google" id="ProtNLM"/>
    </source>
</evidence>
<evidence type="ECO:0000313" key="1">
    <source>
        <dbReference type="EMBL" id="GAJ14640.1"/>
    </source>
</evidence>
<gene>
    <name evidence="1" type="ORF">S12H4_44321</name>
</gene>
<dbReference type="AlphaFoldDB" id="X1VVI3"/>
<feature type="non-terminal residue" evidence="1">
    <location>
        <position position="1"/>
    </location>
</feature>
<sequence>AMYSVQTNGRLYNNYLYLAAIVNDPELVVGAGSGTTDGIVFQLDTERKGYEATHYGVYSFHLGADGSLKVMEGEFGGWKELVGINSIQQKNQLSENSYMVELSVPLDFFNSKLVKGKQLGINFTLKNSFKNGYYFEENITSNDSDQPFSWCPFYIQ</sequence>